<reference evidence="3" key="1">
    <citation type="submission" date="2023-04" db="EMBL/GenBank/DDBJ databases">
        <title>Phytophthora fragariaefolia NBRC 109709.</title>
        <authorList>
            <person name="Ichikawa N."/>
            <person name="Sato H."/>
            <person name="Tonouchi N."/>
        </authorList>
    </citation>
    <scope>NUCLEOTIDE SEQUENCE</scope>
    <source>
        <strain evidence="3">NBRC 109709</strain>
    </source>
</reference>
<feature type="domain" description="GST C-terminal" evidence="2">
    <location>
        <begin position="108"/>
        <end position="227"/>
    </location>
</feature>
<keyword evidence="4" id="KW-1185">Reference proteome</keyword>
<dbReference type="FunFam" id="1.20.1050.10:FF:000030">
    <property type="entry name" value="Glutathione S-transferase S1"/>
    <property type="match status" value="1"/>
</dbReference>
<dbReference type="InterPro" id="IPR036282">
    <property type="entry name" value="Glutathione-S-Trfase_C_sf"/>
</dbReference>
<dbReference type="CDD" id="cd03039">
    <property type="entry name" value="GST_N_Sigma_like"/>
    <property type="match status" value="1"/>
</dbReference>
<dbReference type="SFLD" id="SFLDG00363">
    <property type="entry name" value="AMPS_(cytGST):_Alpha-__Mu-__Pi"/>
    <property type="match status" value="1"/>
</dbReference>
<dbReference type="PANTHER" id="PTHR11571:SF150">
    <property type="entry name" value="GLUTATHIONE S-TRANSFERASE"/>
    <property type="match status" value="1"/>
</dbReference>
<dbReference type="SFLD" id="SFLDG01205">
    <property type="entry name" value="AMPS.1"/>
    <property type="match status" value="1"/>
</dbReference>
<dbReference type="InterPro" id="IPR004046">
    <property type="entry name" value="GST_C"/>
</dbReference>
<accession>A0A9W6TQD2</accession>
<dbReference type="EMBL" id="BSXT01000091">
    <property type="protein sequence ID" value="GMF17279.1"/>
    <property type="molecule type" value="Genomic_DNA"/>
</dbReference>
<dbReference type="Proteomes" id="UP001165121">
    <property type="component" value="Unassembled WGS sequence"/>
</dbReference>
<name>A0A9W6TQD2_9STRA</name>
<feature type="domain" description="GST N-terminal" evidence="1">
    <location>
        <begin position="29"/>
        <end position="106"/>
    </location>
</feature>
<dbReference type="InterPro" id="IPR036249">
    <property type="entry name" value="Thioredoxin-like_sf"/>
</dbReference>
<dbReference type="InterPro" id="IPR040079">
    <property type="entry name" value="Glutathione_S-Trfase"/>
</dbReference>
<sequence>MPFHSTPATDITEQLISVLTPQTTAAMTPQLKLTYFNLPARAELSRLVLTYGKIPFDDVRLTGPEWGALKPNTPLGKMPLLEVDGTIYCQSMAIARYAAKLVGLYPEDPLKCLHVEMISETLCELFDDCIAFHFQEKDETKKAEKTATFLQETLPHKLGMLTSMIQGEYFMESKVTFADIQLFDLFENVLSKFIPGFSAAPYSKLVAIVNRVQTNPEIAAYSAKHTS</sequence>
<protein>
    <submittedName>
        <fullName evidence="3">Unnamed protein product</fullName>
    </submittedName>
</protein>
<dbReference type="AlphaFoldDB" id="A0A9W6TQD2"/>
<gene>
    <name evidence="3" type="ORF">Pfra01_000114600</name>
</gene>
<dbReference type="InterPro" id="IPR050213">
    <property type="entry name" value="GST_superfamily"/>
</dbReference>
<organism evidence="3 4">
    <name type="scientific">Phytophthora fragariaefolia</name>
    <dbReference type="NCBI Taxonomy" id="1490495"/>
    <lineage>
        <taxon>Eukaryota</taxon>
        <taxon>Sar</taxon>
        <taxon>Stramenopiles</taxon>
        <taxon>Oomycota</taxon>
        <taxon>Peronosporomycetes</taxon>
        <taxon>Peronosporales</taxon>
        <taxon>Peronosporaceae</taxon>
        <taxon>Phytophthora</taxon>
    </lineage>
</organism>
<dbReference type="InterPro" id="IPR004045">
    <property type="entry name" value="Glutathione_S-Trfase_N"/>
</dbReference>
<dbReference type="PROSITE" id="PS50405">
    <property type="entry name" value="GST_CTER"/>
    <property type="match status" value="1"/>
</dbReference>
<dbReference type="InterPro" id="IPR010987">
    <property type="entry name" value="Glutathione-S-Trfase_C-like"/>
</dbReference>
<evidence type="ECO:0000259" key="1">
    <source>
        <dbReference type="PROSITE" id="PS50404"/>
    </source>
</evidence>
<dbReference type="PANTHER" id="PTHR11571">
    <property type="entry name" value="GLUTATHIONE S-TRANSFERASE"/>
    <property type="match status" value="1"/>
</dbReference>
<evidence type="ECO:0000313" key="3">
    <source>
        <dbReference type="EMBL" id="GMF17279.1"/>
    </source>
</evidence>
<dbReference type="CDD" id="cd03192">
    <property type="entry name" value="GST_C_Sigma_like"/>
    <property type="match status" value="1"/>
</dbReference>
<proteinExistence type="predicted"/>
<dbReference type="OrthoDB" id="420389at2759"/>
<dbReference type="GO" id="GO:0006749">
    <property type="term" value="P:glutathione metabolic process"/>
    <property type="evidence" value="ECO:0007669"/>
    <property type="project" value="TreeGrafter"/>
</dbReference>
<evidence type="ECO:0000313" key="4">
    <source>
        <dbReference type="Proteomes" id="UP001165121"/>
    </source>
</evidence>
<comment type="caution">
    <text evidence="3">The sequence shown here is derived from an EMBL/GenBank/DDBJ whole genome shotgun (WGS) entry which is preliminary data.</text>
</comment>
<dbReference type="GO" id="GO:0004364">
    <property type="term" value="F:glutathione transferase activity"/>
    <property type="evidence" value="ECO:0007669"/>
    <property type="project" value="TreeGrafter"/>
</dbReference>
<dbReference type="Gene3D" id="1.20.1050.10">
    <property type="match status" value="1"/>
</dbReference>
<evidence type="ECO:0000259" key="2">
    <source>
        <dbReference type="PROSITE" id="PS50405"/>
    </source>
</evidence>
<dbReference type="SUPFAM" id="SSF47616">
    <property type="entry name" value="GST C-terminal domain-like"/>
    <property type="match status" value="1"/>
</dbReference>
<dbReference type="SFLD" id="SFLDS00019">
    <property type="entry name" value="Glutathione_Transferase_(cytos"/>
    <property type="match status" value="1"/>
</dbReference>
<dbReference type="SUPFAM" id="SSF52833">
    <property type="entry name" value="Thioredoxin-like"/>
    <property type="match status" value="1"/>
</dbReference>
<dbReference type="PROSITE" id="PS50404">
    <property type="entry name" value="GST_NTER"/>
    <property type="match status" value="1"/>
</dbReference>
<dbReference type="Pfam" id="PF02798">
    <property type="entry name" value="GST_N"/>
    <property type="match status" value="1"/>
</dbReference>
<dbReference type="Gene3D" id="3.40.30.10">
    <property type="entry name" value="Glutaredoxin"/>
    <property type="match status" value="1"/>
</dbReference>
<dbReference type="Pfam" id="PF14497">
    <property type="entry name" value="GST_C_3"/>
    <property type="match status" value="1"/>
</dbReference>